<keyword evidence="3" id="KW-0349">Heme</keyword>
<dbReference type="PANTHER" id="PTHR24282">
    <property type="entry name" value="CYTOCHROME P450 FAMILY MEMBER"/>
    <property type="match status" value="1"/>
</dbReference>
<dbReference type="Pfam" id="PF00067">
    <property type="entry name" value="p450"/>
    <property type="match status" value="1"/>
</dbReference>
<evidence type="ECO:0000256" key="6">
    <source>
        <dbReference type="ARBA" id="ARBA00022989"/>
    </source>
</evidence>
<protein>
    <submittedName>
        <fullName evidence="12">Cytochrome P450 CYP749A22-like</fullName>
    </submittedName>
</protein>
<evidence type="ECO:0000256" key="4">
    <source>
        <dbReference type="ARBA" id="ARBA00022692"/>
    </source>
</evidence>
<reference evidence="12" key="1">
    <citation type="submission" date="2025-08" db="UniProtKB">
        <authorList>
            <consortium name="RefSeq"/>
        </authorList>
    </citation>
    <scope>IDENTIFICATION</scope>
    <source>
        <tissue evidence="12">Seedling</tissue>
    </source>
</reference>
<evidence type="ECO:0000256" key="9">
    <source>
        <dbReference type="ARBA" id="ARBA00023033"/>
    </source>
</evidence>
<keyword evidence="10" id="KW-0472">Membrane</keyword>
<evidence type="ECO:0000313" key="11">
    <source>
        <dbReference type="Proteomes" id="UP001652623"/>
    </source>
</evidence>
<evidence type="ECO:0000256" key="3">
    <source>
        <dbReference type="ARBA" id="ARBA00022617"/>
    </source>
</evidence>
<name>A0ABM3ZXB8_ZIZJJ</name>
<organism evidence="11 12">
    <name type="scientific">Ziziphus jujuba</name>
    <name type="common">Chinese jujube</name>
    <name type="synonym">Ziziphus sativa</name>
    <dbReference type="NCBI Taxonomy" id="326968"/>
    <lineage>
        <taxon>Eukaryota</taxon>
        <taxon>Viridiplantae</taxon>
        <taxon>Streptophyta</taxon>
        <taxon>Embryophyta</taxon>
        <taxon>Tracheophyta</taxon>
        <taxon>Spermatophyta</taxon>
        <taxon>Magnoliopsida</taxon>
        <taxon>eudicotyledons</taxon>
        <taxon>Gunneridae</taxon>
        <taxon>Pentapetalae</taxon>
        <taxon>rosids</taxon>
        <taxon>fabids</taxon>
        <taxon>Rosales</taxon>
        <taxon>Rhamnaceae</taxon>
        <taxon>Paliureae</taxon>
        <taxon>Ziziphus</taxon>
    </lineage>
</organism>
<evidence type="ECO:0000313" key="12">
    <source>
        <dbReference type="RefSeq" id="XP_060669120.1"/>
    </source>
</evidence>
<dbReference type="InterPro" id="IPR001128">
    <property type="entry name" value="Cyt_P450"/>
</dbReference>
<proteinExistence type="inferred from homology"/>
<keyword evidence="8" id="KW-0408">Iron</keyword>
<evidence type="ECO:0000256" key="10">
    <source>
        <dbReference type="ARBA" id="ARBA00023136"/>
    </source>
</evidence>
<dbReference type="InterPro" id="IPR050665">
    <property type="entry name" value="Cytochrome_P450_Monooxygen"/>
</dbReference>
<dbReference type="InterPro" id="IPR036396">
    <property type="entry name" value="Cyt_P450_sf"/>
</dbReference>
<keyword evidence="5" id="KW-0479">Metal-binding</keyword>
<comment type="subcellular location">
    <subcellularLocation>
        <location evidence="1">Membrane</location>
        <topology evidence="1">Single-pass membrane protein</topology>
    </subcellularLocation>
</comment>
<dbReference type="SUPFAM" id="SSF48264">
    <property type="entry name" value="Cytochrome P450"/>
    <property type="match status" value="1"/>
</dbReference>
<gene>
    <name evidence="12" type="primary">LOC132799290</name>
</gene>
<dbReference type="RefSeq" id="XP_060669120.1">
    <property type="nucleotide sequence ID" value="XM_060813137.1"/>
</dbReference>
<dbReference type="GeneID" id="132799290"/>
<evidence type="ECO:0000256" key="7">
    <source>
        <dbReference type="ARBA" id="ARBA00023002"/>
    </source>
</evidence>
<accession>A0ABM3ZXB8</accession>
<dbReference type="PANTHER" id="PTHR24282:SF20">
    <property type="entry name" value="CYTOCHROME P450 CYP749A22-LIKE"/>
    <property type="match status" value="1"/>
</dbReference>
<dbReference type="Gene3D" id="1.10.630.10">
    <property type="entry name" value="Cytochrome P450"/>
    <property type="match status" value="1"/>
</dbReference>
<evidence type="ECO:0000256" key="8">
    <source>
        <dbReference type="ARBA" id="ARBA00023004"/>
    </source>
</evidence>
<comment type="similarity">
    <text evidence="2">Belongs to the cytochrome P450 family.</text>
</comment>
<keyword evidence="6" id="KW-1133">Transmembrane helix</keyword>
<keyword evidence="11" id="KW-1185">Reference proteome</keyword>
<evidence type="ECO:0000256" key="2">
    <source>
        <dbReference type="ARBA" id="ARBA00010617"/>
    </source>
</evidence>
<evidence type="ECO:0000256" key="5">
    <source>
        <dbReference type="ARBA" id="ARBA00022723"/>
    </source>
</evidence>
<keyword evidence="4" id="KW-0812">Transmembrane</keyword>
<keyword evidence="9" id="KW-0503">Monooxygenase</keyword>
<keyword evidence="7" id="KW-0560">Oxidoreductase</keyword>
<dbReference type="Proteomes" id="UP001652623">
    <property type="component" value="Chromosome 12"/>
</dbReference>
<evidence type="ECO:0000256" key="1">
    <source>
        <dbReference type="ARBA" id="ARBA00004167"/>
    </source>
</evidence>
<sequence length="177" mass="20404">MAKPTGLSHAIFSKCQPHIESWLKTYDYLQWYGAKAQLIVTEQELIKELLYNKDRSVSKIDIEGFAKKLLGDGLVATKGEKWAKLRKLANYAIHGESLKGMVPAMISSVEMMLQRWKSYEGKEVEVYEEFRLLTSEVISRTAFGSNYLRGKDLFEMLMRLAWLLTKNMYKLKLPGIT</sequence>